<gene>
    <name evidence="4" type="ORF">Ana3638_06155</name>
</gene>
<evidence type="ECO:0000256" key="1">
    <source>
        <dbReference type="SAM" id="MobiDB-lite"/>
    </source>
</evidence>
<feature type="compositionally biased region" description="Basic and acidic residues" evidence="1">
    <location>
        <begin position="336"/>
        <end position="347"/>
    </location>
</feature>
<feature type="compositionally biased region" description="Basic and acidic residues" evidence="1">
    <location>
        <begin position="354"/>
        <end position="367"/>
    </location>
</feature>
<dbReference type="CDD" id="cd14852">
    <property type="entry name" value="LD-carboxypeptidase"/>
    <property type="match status" value="1"/>
</dbReference>
<dbReference type="AlphaFoldDB" id="A0A6P1TT52"/>
<protein>
    <recommendedName>
        <fullName evidence="3">D-alanyl-D-alanine carboxypeptidase-like core domain-containing protein</fullName>
    </recommendedName>
</protein>
<evidence type="ECO:0000256" key="2">
    <source>
        <dbReference type="SAM" id="SignalP"/>
    </source>
</evidence>
<reference evidence="4 5" key="1">
    <citation type="submission" date="2020-01" db="EMBL/GenBank/DDBJ databases">
        <title>Genome analysis of Anaerocolumna sp. CBA3638.</title>
        <authorList>
            <person name="Kim J."/>
            <person name="Roh S.W."/>
        </authorList>
    </citation>
    <scope>NUCLEOTIDE SEQUENCE [LARGE SCALE GENOMIC DNA]</scope>
    <source>
        <strain evidence="4 5">CBA3638</strain>
    </source>
</reference>
<dbReference type="EMBL" id="CP048000">
    <property type="protein sequence ID" value="QHQ63653.1"/>
    <property type="molecule type" value="Genomic_DNA"/>
</dbReference>
<dbReference type="GO" id="GO:0006508">
    <property type="term" value="P:proteolysis"/>
    <property type="evidence" value="ECO:0007669"/>
    <property type="project" value="InterPro"/>
</dbReference>
<name>A0A6P1TT52_9FIRM</name>
<dbReference type="Gene3D" id="3.30.1380.10">
    <property type="match status" value="1"/>
</dbReference>
<proteinExistence type="predicted"/>
<evidence type="ECO:0000313" key="5">
    <source>
        <dbReference type="Proteomes" id="UP000464314"/>
    </source>
</evidence>
<dbReference type="InterPro" id="IPR058193">
    <property type="entry name" value="VanY/YodJ_core_dom"/>
</dbReference>
<dbReference type="KEGG" id="anr:Ana3638_06155"/>
<feature type="chain" id="PRO_5038931926" description="D-alanyl-D-alanine carboxypeptidase-like core domain-containing protein" evidence="2">
    <location>
        <begin position="26"/>
        <end position="421"/>
    </location>
</feature>
<dbReference type="Proteomes" id="UP000464314">
    <property type="component" value="Chromosome"/>
</dbReference>
<keyword evidence="5" id="KW-1185">Reference proteome</keyword>
<dbReference type="Pfam" id="PF02557">
    <property type="entry name" value="VanY"/>
    <property type="match status" value="1"/>
</dbReference>
<feature type="domain" description="D-alanyl-D-alanine carboxypeptidase-like core" evidence="3">
    <location>
        <begin position="129"/>
        <end position="258"/>
    </location>
</feature>
<dbReference type="InterPro" id="IPR009045">
    <property type="entry name" value="Zn_M74/Hedgehog-like"/>
</dbReference>
<feature type="signal peptide" evidence="2">
    <location>
        <begin position="1"/>
        <end position="25"/>
    </location>
</feature>
<dbReference type="InterPro" id="IPR052179">
    <property type="entry name" value="DD-CPase-like"/>
</dbReference>
<sequence>MIKRNLKRVAIVGVPFAILCTITYASITSLSHAGESTYAFEHYYDDPSYSGSGSEYDNINKATGDSGVGNSKDEALEVITNHDNVVMDTNPESMTVLVNKELRLPSDYIPGDLVVPDVSFSFSYYDEKKLMRQEAADALEKLFDGGKAQNIILNGVSAYRSYQRQYDIFTDNVKKQGLEHTTKYSATPGYSEHQTGLAIDVSADSVNNRLDETFGDSTEGKWLAENAHLYGFIIRYPEDKTEITGYSYEPWHIRYVGKPLAKYIYENNLCLEEYFNFEPSMDYSDQISYDNLVDYGIDLADVLEPTKAPTRVPTQAPTKEPDKNTEEDKDTEDDTKDTKDDSMKEPTGKPSGGKGDEDTSGETKDANDGDDGNVTPTKPPKGHGSTPSVTPTPTETITPTPDPDEEITPPPSDMTTDEETP</sequence>
<feature type="region of interest" description="Disordered" evidence="1">
    <location>
        <begin position="306"/>
        <end position="421"/>
    </location>
</feature>
<organism evidence="4 5">
    <name type="scientific">Anaerocolumna sedimenticola</name>
    <dbReference type="NCBI Taxonomy" id="2696063"/>
    <lineage>
        <taxon>Bacteria</taxon>
        <taxon>Bacillati</taxon>
        <taxon>Bacillota</taxon>
        <taxon>Clostridia</taxon>
        <taxon>Lachnospirales</taxon>
        <taxon>Lachnospiraceae</taxon>
        <taxon>Anaerocolumna</taxon>
    </lineage>
</organism>
<dbReference type="PANTHER" id="PTHR34385">
    <property type="entry name" value="D-ALANYL-D-ALANINE CARBOXYPEPTIDASE"/>
    <property type="match status" value="1"/>
</dbReference>
<evidence type="ECO:0000313" key="4">
    <source>
        <dbReference type="EMBL" id="QHQ63653.1"/>
    </source>
</evidence>
<keyword evidence="2" id="KW-0732">Signal</keyword>
<dbReference type="SUPFAM" id="SSF55166">
    <property type="entry name" value="Hedgehog/DD-peptidase"/>
    <property type="match status" value="1"/>
</dbReference>
<dbReference type="GO" id="GO:0008233">
    <property type="term" value="F:peptidase activity"/>
    <property type="evidence" value="ECO:0007669"/>
    <property type="project" value="InterPro"/>
</dbReference>
<evidence type="ECO:0000259" key="3">
    <source>
        <dbReference type="Pfam" id="PF02557"/>
    </source>
</evidence>
<dbReference type="PANTHER" id="PTHR34385:SF1">
    <property type="entry name" value="PEPTIDOGLYCAN L-ALANYL-D-GLUTAMATE ENDOPEPTIDASE CWLK"/>
    <property type="match status" value="1"/>
</dbReference>
<accession>A0A6P1TT52</accession>
<feature type="compositionally biased region" description="Low complexity" evidence="1">
    <location>
        <begin position="385"/>
        <end position="399"/>
    </location>
</feature>
<dbReference type="InterPro" id="IPR003709">
    <property type="entry name" value="VanY-like_core_dom"/>
</dbReference>